<dbReference type="OrthoDB" id="2016582at2759"/>
<name>T1F6G4_HELRO</name>
<sequence>MAPASEDTVNFLIEKHPKTPIDRAPSSPKEDSGISVTSQQILTCLRSFPKVRVFQRAAIPVIKEPAGLLEKGNYRPDRCSGSLGQRRSLTWDVTFSHKMAERQTSFMSTEAGTAAIKASDQKTIKYATLNDSTKMFTPVCIETFGPTDGQTQTFINQLIAKVVEISGNPENKRYIKQYISILLQRFKAFCIMEGATKYLSVQEPQT</sequence>
<reference evidence="3" key="3">
    <citation type="submission" date="2015-06" db="UniProtKB">
        <authorList>
            <consortium name="EnsemblMetazoa"/>
        </authorList>
    </citation>
    <scope>IDENTIFICATION</scope>
</reference>
<evidence type="ECO:0000256" key="1">
    <source>
        <dbReference type="SAM" id="MobiDB-lite"/>
    </source>
</evidence>
<dbReference type="EMBL" id="KB096551">
    <property type="protein sequence ID" value="ESO04073.1"/>
    <property type="molecule type" value="Genomic_DNA"/>
</dbReference>
<dbReference type="CTD" id="20204413"/>
<reference evidence="4" key="1">
    <citation type="submission" date="2012-12" db="EMBL/GenBank/DDBJ databases">
        <authorList>
            <person name="Hellsten U."/>
            <person name="Grimwood J."/>
            <person name="Chapman J.A."/>
            <person name="Shapiro H."/>
            <person name="Aerts A."/>
            <person name="Otillar R.P."/>
            <person name="Terry A.Y."/>
            <person name="Boore J.L."/>
            <person name="Simakov O."/>
            <person name="Marletaz F."/>
            <person name="Cho S.-J."/>
            <person name="Edsinger-Gonzales E."/>
            <person name="Havlak P."/>
            <person name="Kuo D.-H."/>
            <person name="Larsson T."/>
            <person name="Lv J."/>
            <person name="Arendt D."/>
            <person name="Savage R."/>
            <person name="Osoegawa K."/>
            <person name="de Jong P."/>
            <person name="Lindberg D.R."/>
            <person name="Seaver E.C."/>
            <person name="Weisblat D.A."/>
            <person name="Putnam N.H."/>
            <person name="Grigoriev I.V."/>
            <person name="Rokhsar D.S."/>
        </authorList>
    </citation>
    <scope>NUCLEOTIDE SEQUENCE</scope>
</reference>
<dbReference type="HOGENOM" id="CLU_021182_0_0_1"/>
<dbReference type="InParanoid" id="T1F6G4"/>
<dbReference type="KEGG" id="hro:HELRODRAFT_173150"/>
<dbReference type="EnsemblMetazoa" id="HelroT173150">
    <property type="protein sequence ID" value="HelroP173150"/>
    <property type="gene ID" value="HelroG173150"/>
</dbReference>
<proteinExistence type="predicted"/>
<dbReference type="EMBL" id="AMQM01004459">
    <property type="status" value="NOT_ANNOTATED_CDS"/>
    <property type="molecule type" value="Genomic_DNA"/>
</dbReference>
<accession>T1F6G4</accession>
<reference evidence="2 4" key="2">
    <citation type="journal article" date="2013" name="Nature">
        <title>Insights into bilaterian evolution from three spiralian genomes.</title>
        <authorList>
            <person name="Simakov O."/>
            <person name="Marletaz F."/>
            <person name="Cho S.J."/>
            <person name="Edsinger-Gonzales E."/>
            <person name="Havlak P."/>
            <person name="Hellsten U."/>
            <person name="Kuo D.H."/>
            <person name="Larsson T."/>
            <person name="Lv J."/>
            <person name="Arendt D."/>
            <person name="Savage R."/>
            <person name="Osoegawa K."/>
            <person name="de Jong P."/>
            <person name="Grimwood J."/>
            <person name="Chapman J.A."/>
            <person name="Shapiro H."/>
            <person name="Aerts A."/>
            <person name="Otillar R.P."/>
            <person name="Terry A.Y."/>
            <person name="Boore J.L."/>
            <person name="Grigoriev I.V."/>
            <person name="Lindberg D.R."/>
            <person name="Seaver E.C."/>
            <person name="Weisblat D.A."/>
            <person name="Putnam N.H."/>
            <person name="Rokhsar D.S."/>
        </authorList>
    </citation>
    <scope>NUCLEOTIDE SEQUENCE</scope>
</reference>
<dbReference type="Proteomes" id="UP000015101">
    <property type="component" value="Unassembled WGS sequence"/>
</dbReference>
<evidence type="ECO:0000313" key="3">
    <source>
        <dbReference type="EnsemblMetazoa" id="HelroP173150"/>
    </source>
</evidence>
<gene>
    <name evidence="3" type="primary">20204413</name>
    <name evidence="2" type="ORF">HELRODRAFT_173150</name>
</gene>
<feature type="region of interest" description="Disordered" evidence="1">
    <location>
        <begin position="1"/>
        <end position="33"/>
    </location>
</feature>
<evidence type="ECO:0000313" key="4">
    <source>
        <dbReference type="Proteomes" id="UP000015101"/>
    </source>
</evidence>
<dbReference type="GeneID" id="20204413"/>
<organism evidence="3 4">
    <name type="scientific">Helobdella robusta</name>
    <name type="common">Californian leech</name>
    <dbReference type="NCBI Taxonomy" id="6412"/>
    <lineage>
        <taxon>Eukaryota</taxon>
        <taxon>Metazoa</taxon>
        <taxon>Spiralia</taxon>
        <taxon>Lophotrochozoa</taxon>
        <taxon>Annelida</taxon>
        <taxon>Clitellata</taxon>
        <taxon>Hirudinea</taxon>
        <taxon>Rhynchobdellida</taxon>
        <taxon>Glossiphoniidae</taxon>
        <taxon>Helobdella</taxon>
    </lineage>
</organism>
<keyword evidence="4" id="KW-1185">Reference proteome</keyword>
<dbReference type="AlphaFoldDB" id="T1F6G4"/>
<evidence type="ECO:0000313" key="2">
    <source>
        <dbReference type="EMBL" id="ESO04073.1"/>
    </source>
</evidence>
<protein>
    <submittedName>
        <fullName evidence="2 3">Uncharacterized protein</fullName>
    </submittedName>
</protein>
<dbReference type="RefSeq" id="XP_009018009.1">
    <property type="nucleotide sequence ID" value="XM_009019761.1"/>
</dbReference>